<dbReference type="Proteomes" id="UP001058626">
    <property type="component" value="Chromosome"/>
</dbReference>
<gene>
    <name evidence="4" type="ORF">NJB1907Z4_C54650</name>
</gene>
<dbReference type="Pfam" id="PF00300">
    <property type="entry name" value="His_Phos_1"/>
    <property type="match status" value="1"/>
</dbReference>
<dbReference type="GO" id="GO:0016791">
    <property type="term" value="F:phosphatase activity"/>
    <property type="evidence" value="ECO:0007669"/>
    <property type="project" value="TreeGrafter"/>
</dbReference>
<dbReference type="CDD" id="cd07067">
    <property type="entry name" value="HP_PGM_like"/>
    <property type="match status" value="1"/>
</dbReference>
<organism evidence="4 5">
    <name type="scientific">Mycobacterium pseudoshottsii</name>
    <dbReference type="NCBI Taxonomy" id="265949"/>
    <lineage>
        <taxon>Bacteria</taxon>
        <taxon>Bacillati</taxon>
        <taxon>Actinomycetota</taxon>
        <taxon>Actinomycetes</taxon>
        <taxon>Mycobacteriales</taxon>
        <taxon>Mycobacteriaceae</taxon>
        <taxon>Mycobacterium</taxon>
        <taxon>Mycobacterium ulcerans group</taxon>
    </lineage>
</organism>
<dbReference type="AlphaFoldDB" id="A0A9N7QQU5"/>
<proteinExistence type="predicted"/>
<dbReference type="SUPFAM" id="SSF53254">
    <property type="entry name" value="Phosphoglycerate mutase-like"/>
    <property type="match status" value="1"/>
</dbReference>
<dbReference type="InterPro" id="IPR029033">
    <property type="entry name" value="His_PPase_superfam"/>
</dbReference>
<feature type="region of interest" description="Disordered" evidence="3">
    <location>
        <begin position="192"/>
        <end position="228"/>
    </location>
</feature>
<dbReference type="PANTHER" id="PTHR48100">
    <property type="entry name" value="BROAD-SPECIFICITY PHOSPHATASE YOR283W-RELATED"/>
    <property type="match status" value="1"/>
</dbReference>
<keyword evidence="1" id="KW-0324">Glycolysis</keyword>
<dbReference type="InterPro" id="IPR001345">
    <property type="entry name" value="PG/BPGM_mutase_AS"/>
</dbReference>
<dbReference type="InterPro" id="IPR013078">
    <property type="entry name" value="His_Pase_superF_clade-1"/>
</dbReference>
<evidence type="ECO:0000256" key="2">
    <source>
        <dbReference type="ARBA" id="ARBA00023235"/>
    </source>
</evidence>
<keyword evidence="2" id="KW-0413">Isomerase</keyword>
<dbReference type="PROSITE" id="PS00175">
    <property type="entry name" value="PG_MUTASE"/>
    <property type="match status" value="1"/>
</dbReference>
<dbReference type="InterPro" id="IPR050275">
    <property type="entry name" value="PGM_Phosphatase"/>
</dbReference>
<protein>
    <recommendedName>
        <fullName evidence="6">Phosphoglycerate mutase</fullName>
    </recommendedName>
</protein>
<dbReference type="Gene3D" id="3.40.50.1240">
    <property type="entry name" value="Phosphoglycerate mutase-like"/>
    <property type="match status" value="1"/>
</dbReference>
<dbReference type="EMBL" id="AP026367">
    <property type="protein sequence ID" value="BDN85250.1"/>
    <property type="molecule type" value="Genomic_DNA"/>
</dbReference>
<sequence>MSGRLVLVRHGQSVSNVERRLDTLPPGAELTPTGRAQAQAFARGGLIRPAMLVHSIATRASQTAEVIAAELTVSAHEVVGIHEVQVGELENRCDDEAVAEFNAIYKRWHCGELDVPLPGGESANDVLARYVPVLNDLRMRYLDDEDRTGDLVVVSHGAAIRLAGAVLAGVDANFALDNHLDNAESVVLTPITDGRWGASGGERKRRPSAPRSTPPPATSWRPAATRWADGHPAGVTAALSPQVQPMAAQSTTKVCGISSASSQSDSVHSDRPDSGPSTCRIKVPWQCSKPARQSRQPVLIDRS</sequence>
<evidence type="ECO:0000313" key="4">
    <source>
        <dbReference type="EMBL" id="BDN85250.1"/>
    </source>
</evidence>
<accession>A0A9N7QQU5</accession>
<name>A0A9N7QQU5_9MYCO</name>
<reference evidence="4" key="1">
    <citation type="submission" date="2022-06" db="EMBL/GenBank/DDBJ databases">
        <title>Complete genome sequence of Mycobacterium pseudoshottsii NJB1907-Z4.</title>
        <authorList>
            <person name="Komine T."/>
            <person name="Fukano H."/>
            <person name="Wada S."/>
        </authorList>
    </citation>
    <scope>NUCLEOTIDE SEQUENCE</scope>
    <source>
        <strain evidence="4">NJB1907-Z4</strain>
    </source>
</reference>
<dbReference type="GO" id="GO:0005737">
    <property type="term" value="C:cytoplasm"/>
    <property type="evidence" value="ECO:0007669"/>
    <property type="project" value="TreeGrafter"/>
</dbReference>
<keyword evidence="5" id="KW-1185">Reference proteome</keyword>
<evidence type="ECO:0008006" key="6">
    <source>
        <dbReference type="Google" id="ProtNLM"/>
    </source>
</evidence>
<dbReference type="SMART" id="SM00855">
    <property type="entry name" value="PGAM"/>
    <property type="match status" value="1"/>
</dbReference>
<evidence type="ECO:0000256" key="1">
    <source>
        <dbReference type="ARBA" id="ARBA00023152"/>
    </source>
</evidence>
<feature type="region of interest" description="Disordered" evidence="3">
    <location>
        <begin position="257"/>
        <end position="303"/>
    </location>
</feature>
<evidence type="ECO:0000313" key="5">
    <source>
        <dbReference type="Proteomes" id="UP001058626"/>
    </source>
</evidence>
<dbReference type="PANTHER" id="PTHR48100:SF1">
    <property type="entry name" value="HISTIDINE PHOSPHATASE FAMILY PROTEIN-RELATED"/>
    <property type="match status" value="1"/>
</dbReference>
<evidence type="ECO:0000256" key="3">
    <source>
        <dbReference type="SAM" id="MobiDB-lite"/>
    </source>
</evidence>